<keyword evidence="2" id="KW-1185">Reference proteome</keyword>
<reference evidence="1" key="1">
    <citation type="journal article" date="2017" name="Gigascience">
        <title>The genome draft of coconut (Cocos nucifera).</title>
        <authorList>
            <person name="Xiao Y."/>
            <person name="Xu P."/>
            <person name="Fan H."/>
            <person name="Baudouin L."/>
            <person name="Xia W."/>
            <person name="Bocs S."/>
            <person name="Xu J."/>
            <person name="Li Q."/>
            <person name="Guo A."/>
            <person name="Zhou L."/>
            <person name="Li J."/>
            <person name="Wu Y."/>
            <person name="Ma Z."/>
            <person name="Armero A."/>
            <person name="Issali A.E."/>
            <person name="Liu N."/>
            <person name="Peng M."/>
            <person name="Yang Y."/>
        </authorList>
    </citation>
    <scope>NUCLEOTIDE SEQUENCE</scope>
    <source>
        <tissue evidence="1">Spear leaf of Hainan Tall coconut</tissue>
    </source>
</reference>
<comment type="caution">
    <text evidence="1">The sequence shown here is derived from an EMBL/GenBank/DDBJ whole genome shotgun (WGS) entry which is preliminary data.</text>
</comment>
<dbReference type="AlphaFoldDB" id="A0A8K0HWT1"/>
<proteinExistence type="predicted"/>
<accession>A0A8K0HWT1</accession>
<dbReference type="EMBL" id="CM017872">
    <property type="protein sequence ID" value="KAG1327650.1"/>
    <property type="molecule type" value="Genomic_DNA"/>
</dbReference>
<name>A0A8K0HWT1_COCNU</name>
<reference evidence="1" key="2">
    <citation type="submission" date="2019-07" db="EMBL/GenBank/DDBJ databases">
        <authorList>
            <person name="Yang Y."/>
            <person name="Bocs S."/>
            <person name="Baudouin L."/>
        </authorList>
    </citation>
    <scope>NUCLEOTIDE SEQUENCE</scope>
    <source>
        <tissue evidence="1">Spear leaf of Hainan Tall coconut</tissue>
    </source>
</reference>
<dbReference type="Proteomes" id="UP000797356">
    <property type="component" value="Chromosome 1"/>
</dbReference>
<gene>
    <name evidence="1" type="ORF">COCNU_01G015840</name>
</gene>
<evidence type="ECO:0000313" key="2">
    <source>
        <dbReference type="Proteomes" id="UP000797356"/>
    </source>
</evidence>
<organism evidence="1 2">
    <name type="scientific">Cocos nucifera</name>
    <name type="common">Coconut palm</name>
    <dbReference type="NCBI Taxonomy" id="13894"/>
    <lineage>
        <taxon>Eukaryota</taxon>
        <taxon>Viridiplantae</taxon>
        <taxon>Streptophyta</taxon>
        <taxon>Embryophyta</taxon>
        <taxon>Tracheophyta</taxon>
        <taxon>Spermatophyta</taxon>
        <taxon>Magnoliopsida</taxon>
        <taxon>Liliopsida</taxon>
        <taxon>Arecaceae</taxon>
        <taxon>Arecoideae</taxon>
        <taxon>Cocoseae</taxon>
        <taxon>Attaleinae</taxon>
        <taxon>Cocos</taxon>
    </lineage>
</organism>
<dbReference type="OrthoDB" id="9514740at2759"/>
<dbReference type="PANTHER" id="PTHR31681">
    <property type="entry name" value="C2H2-LIKE ZINC FINGER PROTEIN"/>
    <property type="match status" value="1"/>
</dbReference>
<dbReference type="PANTHER" id="PTHR31681:SF47">
    <property type="entry name" value="SULFATED SURFACE-LIKE GLYCOPROTEIN"/>
    <property type="match status" value="1"/>
</dbReference>
<sequence length="98" mass="10612">MPFRDRAGSEVYDAVAWGKAGEGIRTFDGSSGAHVSGGCGANHWAMLLCWVIAGRVWTGPKPKSVSQSRFDLVRVGKGELLVFDPRAVLPCFSIIYKI</sequence>
<dbReference type="SUPFAM" id="SSF56399">
    <property type="entry name" value="ADP-ribosylation"/>
    <property type="match status" value="1"/>
</dbReference>
<protein>
    <submittedName>
        <fullName evidence="1">Uncharacterized protein</fullName>
    </submittedName>
</protein>
<evidence type="ECO:0000313" key="1">
    <source>
        <dbReference type="EMBL" id="KAG1327650.1"/>
    </source>
</evidence>